<dbReference type="GO" id="GO:0005829">
    <property type="term" value="C:cytosol"/>
    <property type="evidence" value="ECO:0007669"/>
    <property type="project" value="TreeGrafter"/>
</dbReference>
<evidence type="ECO:0000256" key="1">
    <source>
        <dbReference type="ARBA" id="ARBA00022490"/>
    </source>
</evidence>
<dbReference type="Pfam" id="PF01926">
    <property type="entry name" value="MMR_HSR1"/>
    <property type="match status" value="1"/>
</dbReference>
<dbReference type="GO" id="GO:0005525">
    <property type="term" value="F:GTP binding"/>
    <property type="evidence" value="ECO:0007669"/>
    <property type="project" value="UniProtKB-KW"/>
</dbReference>
<dbReference type="PANTHER" id="PTHR45709">
    <property type="entry name" value="LARGE SUBUNIT GTPASE 1 HOMOLOG-RELATED"/>
    <property type="match status" value="1"/>
</dbReference>
<evidence type="ECO:0000256" key="4">
    <source>
        <dbReference type="ARBA" id="ARBA00023134"/>
    </source>
</evidence>
<feature type="region of interest" description="Disordered" evidence="5">
    <location>
        <begin position="50"/>
        <end position="86"/>
    </location>
</feature>
<comment type="caution">
    <text evidence="7">The sequence shown here is derived from an EMBL/GenBank/DDBJ whole genome shotgun (WGS) entry which is preliminary data.</text>
</comment>
<dbReference type="GO" id="GO:0003924">
    <property type="term" value="F:GTPase activity"/>
    <property type="evidence" value="ECO:0007669"/>
    <property type="project" value="InterPro"/>
</dbReference>
<evidence type="ECO:0000259" key="6">
    <source>
        <dbReference type="Pfam" id="PF01926"/>
    </source>
</evidence>
<keyword evidence="4" id="KW-0342">GTP-binding</keyword>
<keyword evidence="8" id="KW-1185">Reference proteome</keyword>
<name>S9U5X1_9TRYP</name>
<dbReference type="EMBL" id="ATMH01006285">
    <property type="protein sequence ID" value="EPY26172.1"/>
    <property type="molecule type" value="Genomic_DNA"/>
</dbReference>
<feature type="compositionally biased region" description="Acidic residues" evidence="5">
    <location>
        <begin position="51"/>
        <end position="62"/>
    </location>
</feature>
<dbReference type="Gene3D" id="3.40.50.300">
    <property type="entry name" value="P-loop containing nucleotide triphosphate hydrolases"/>
    <property type="match status" value="1"/>
</dbReference>
<evidence type="ECO:0000256" key="2">
    <source>
        <dbReference type="ARBA" id="ARBA00022741"/>
    </source>
</evidence>
<feature type="region of interest" description="Disordered" evidence="5">
    <location>
        <begin position="101"/>
        <end position="127"/>
    </location>
</feature>
<feature type="compositionally biased region" description="Acidic residues" evidence="5">
    <location>
        <begin position="352"/>
        <end position="369"/>
    </location>
</feature>
<sequence length="523" mass="58457">MKTAEGVSKKIVLLLNKADLLTETQRQQWSEYFVANGDLFFFFSAKPLEPEPLDAEDEEGEEGAAPPPPPAAEPRKSRHKKKTLRAPVEVSNAYELAEQRKALKNRVGEPKPKPARPHTQAEMERDQRVTESAATLVPWSVLDPIQLLDQFALLRHAMGITGDDAPIMVGFVGFPNVGKSSTINAIMGAKKVLVSATPGKTKHFQTLVIPNERRVALCDCPGLVFPSFASTKEQMVTDGILPIDNATDVLAACGVVGRRIPRPLLEAQLNISLLAEDDMDESETLAERLLNTLARRRGYMASHDRPNRARAGKELLKAYMDGRFIYVEPPPSFQPGPEALAIAEAAAPPAEAGEDDDDDEEYEDWDSEDERAWADLEQAADDRALSEGGSVDSFMDVEHDPPIFYIRARGRRHHFTRRELFNAPLNLEKMAERKVERRRRRKHNQQLEPDLYTFVNRQGEVELRLDDDDGVVELVHAATGPLRPTLPQAKHKSKRQERRELKKLGAGPTNPSAKRVGIQDYKV</sequence>
<feature type="domain" description="G" evidence="6">
    <location>
        <begin position="169"/>
        <end position="250"/>
    </location>
</feature>
<protein>
    <submittedName>
        <fullName evidence="7">Large subunit GTPase 1</fullName>
    </submittedName>
</protein>
<evidence type="ECO:0000313" key="8">
    <source>
        <dbReference type="Proteomes" id="UP000015354"/>
    </source>
</evidence>
<reference evidence="7 8" key="1">
    <citation type="journal article" date="2013" name="PLoS ONE">
        <title>Predicting the Proteins of Angomonas deanei, Strigomonas culicis and Their Respective Endosymbionts Reveals New Aspects of the Trypanosomatidae Family.</title>
        <authorList>
            <person name="Motta M.C."/>
            <person name="Martins A.C."/>
            <person name="de Souza S.S."/>
            <person name="Catta-Preta C.M."/>
            <person name="Silva R."/>
            <person name="Klein C.C."/>
            <person name="de Almeida L.G."/>
            <person name="de Lima Cunha O."/>
            <person name="Ciapina L.P."/>
            <person name="Brocchi M."/>
            <person name="Colabardini A.C."/>
            <person name="de Araujo Lima B."/>
            <person name="Machado C.R."/>
            <person name="de Almeida Soares C.M."/>
            <person name="Probst C.M."/>
            <person name="de Menezes C.B."/>
            <person name="Thompson C.E."/>
            <person name="Bartholomeu D.C."/>
            <person name="Gradia D.F."/>
            <person name="Pavoni D.P."/>
            <person name="Grisard E.C."/>
            <person name="Fantinatti-Garboggini F."/>
            <person name="Marchini F.K."/>
            <person name="Rodrigues-Luiz G.F."/>
            <person name="Wagner G."/>
            <person name="Goldman G.H."/>
            <person name="Fietto J.L."/>
            <person name="Elias M.C."/>
            <person name="Goldman M.H."/>
            <person name="Sagot M.F."/>
            <person name="Pereira M."/>
            <person name="Stoco P.H."/>
            <person name="de Mendonca-Neto R.P."/>
            <person name="Teixeira S.M."/>
            <person name="Maciel T.E."/>
            <person name="de Oliveira Mendes T.A."/>
            <person name="Urmenyi T.P."/>
            <person name="de Souza W."/>
            <person name="Schenkman S."/>
            <person name="de Vasconcelos A.T."/>
        </authorList>
    </citation>
    <scope>NUCLEOTIDE SEQUENCE [LARGE SCALE GENOMIC DNA]</scope>
</reference>
<keyword evidence="1" id="KW-0963">Cytoplasm</keyword>
<proteinExistence type="predicted"/>
<feature type="compositionally biased region" description="Basic and acidic residues" evidence="5">
    <location>
        <begin position="101"/>
        <end position="112"/>
    </location>
</feature>
<dbReference type="OrthoDB" id="61815at2759"/>
<dbReference type="SUPFAM" id="SSF52540">
    <property type="entry name" value="P-loop containing nucleoside triphosphate hydrolases"/>
    <property type="match status" value="1"/>
</dbReference>
<evidence type="ECO:0000256" key="5">
    <source>
        <dbReference type="SAM" id="MobiDB-lite"/>
    </source>
</evidence>
<dbReference type="InterPro" id="IPR027417">
    <property type="entry name" value="P-loop_NTPase"/>
</dbReference>
<feature type="region of interest" description="Disordered" evidence="5">
    <location>
        <begin position="345"/>
        <end position="369"/>
    </location>
</feature>
<dbReference type="PANTHER" id="PTHR45709:SF2">
    <property type="entry name" value="LARGE SUBUNIT GTPASE 1 HOMOLOG"/>
    <property type="match status" value="1"/>
</dbReference>
<dbReference type="PRINTS" id="PR00326">
    <property type="entry name" value="GTP1OBG"/>
</dbReference>
<dbReference type="Proteomes" id="UP000015354">
    <property type="component" value="Unassembled WGS sequence"/>
</dbReference>
<dbReference type="AlphaFoldDB" id="S9U5X1"/>
<organism evidence="7 8">
    <name type="scientific">Strigomonas culicis</name>
    <dbReference type="NCBI Taxonomy" id="28005"/>
    <lineage>
        <taxon>Eukaryota</taxon>
        <taxon>Discoba</taxon>
        <taxon>Euglenozoa</taxon>
        <taxon>Kinetoplastea</taxon>
        <taxon>Metakinetoplastina</taxon>
        <taxon>Trypanosomatida</taxon>
        <taxon>Trypanosomatidae</taxon>
        <taxon>Strigomonadinae</taxon>
        <taxon>Strigomonas</taxon>
    </lineage>
</organism>
<dbReference type="InterPro" id="IPR043358">
    <property type="entry name" value="GNL1-like"/>
</dbReference>
<dbReference type="InterPro" id="IPR006073">
    <property type="entry name" value="GTP-bd"/>
</dbReference>
<evidence type="ECO:0000313" key="7">
    <source>
        <dbReference type="EMBL" id="EPY26172.1"/>
    </source>
</evidence>
<keyword evidence="2" id="KW-0547">Nucleotide-binding</keyword>
<keyword evidence="3" id="KW-0378">Hydrolase</keyword>
<evidence type="ECO:0000256" key="3">
    <source>
        <dbReference type="ARBA" id="ARBA00022801"/>
    </source>
</evidence>
<gene>
    <name evidence="7" type="ORF">STCU_06285</name>
</gene>
<accession>S9U5X1</accession>
<feature type="region of interest" description="Disordered" evidence="5">
    <location>
        <begin position="478"/>
        <end position="523"/>
    </location>
</feature>